<evidence type="ECO:0000313" key="8">
    <source>
        <dbReference type="Proteomes" id="UP001150941"/>
    </source>
</evidence>
<dbReference type="RefSeq" id="XP_058327814.1">
    <property type="nucleotide sequence ID" value="XM_058477469.1"/>
</dbReference>
<evidence type="ECO:0000256" key="1">
    <source>
        <dbReference type="ARBA" id="ARBA00022806"/>
    </source>
</evidence>
<keyword evidence="1" id="KW-0347">Helicase</keyword>
<feature type="domain" description="DNA2/NAM7 helicase-like C-terminal" evidence="5">
    <location>
        <begin position="704"/>
        <end position="889"/>
    </location>
</feature>
<evidence type="ECO:0000256" key="2">
    <source>
        <dbReference type="SAM" id="Coils"/>
    </source>
</evidence>
<protein>
    <recommendedName>
        <fullName evidence="9">Helicase required for RNAi-mediated heterochromatin assembly 1</fullName>
    </recommendedName>
</protein>
<dbReference type="OrthoDB" id="409395at2759"/>
<name>A0A9W9NPJ8_9EURO</name>
<dbReference type="Pfam" id="PF25396">
    <property type="entry name" value="ZNFX1"/>
    <property type="match status" value="1"/>
</dbReference>
<dbReference type="CDD" id="cd18808">
    <property type="entry name" value="SF1_C_Upf1"/>
    <property type="match status" value="1"/>
</dbReference>
<reference evidence="7" key="1">
    <citation type="submission" date="2022-11" db="EMBL/GenBank/DDBJ databases">
        <authorList>
            <person name="Petersen C."/>
        </authorList>
    </citation>
    <scope>NUCLEOTIDE SEQUENCE</scope>
    <source>
        <strain evidence="7">IBT 19713</strain>
    </source>
</reference>
<dbReference type="InterPro" id="IPR057373">
    <property type="entry name" value="ZNFX1"/>
</dbReference>
<dbReference type="Proteomes" id="UP001150941">
    <property type="component" value="Unassembled WGS sequence"/>
</dbReference>
<feature type="compositionally biased region" description="Basic and acidic residues" evidence="3">
    <location>
        <begin position="28"/>
        <end position="38"/>
    </location>
</feature>
<dbReference type="GO" id="GO:0031048">
    <property type="term" value="P:regulatory ncRNA-mediated heterochromatin formation"/>
    <property type="evidence" value="ECO:0007669"/>
    <property type="project" value="TreeGrafter"/>
</dbReference>
<dbReference type="AlphaFoldDB" id="A0A9W9NPJ8"/>
<evidence type="ECO:0000313" key="7">
    <source>
        <dbReference type="EMBL" id="KAJ5223631.1"/>
    </source>
</evidence>
<dbReference type="GeneID" id="83204772"/>
<dbReference type="GO" id="GO:0004386">
    <property type="term" value="F:helicase activity"/>
    <property type="evidence" value="ECO:0007669"/>
    <property type="project" value="InterPro"/>
</dbReference>
<dbReference type="InterPro" id="IPR041677">
    <property type="entry name" value="DNA2/NAM7_AAA_11"/>
</dbReference>
<sequence length="1107" mass="124898">MANSIRFTGQQSAQQKRNTQPANQSIRDYFETTEKDEGTTTETWLSRPEYPTAAEIMESDSQGEIPLEPNKIHGPWESAGQYLRTHYNLLREDVIAPLRIGVAQLRENCDMNDSKEAYIYEKVHVVRVTMAQKGLAFRIRFSTKRSGKKIVWKYSSRLTTGSVVALSPVNDRFSSICSLAVVASRSIDNVQKSPPEVDICFADQGDLDFDPQQEWVMVEARTGYYEAHRHVLMALQKLSKEEFNFKDHICSLNTAVDPPDYIKVNPVLNFKSLLRPASQSAYQIAGVDEPTRFNVLDIFPTTPMGGLNNNQQAALKQILTKKLAIIQGPPGTGKTFVSVAALKILLSEMVGGAPPIIIATQTNHALDQLICHISKFESNFIRLGGRSNIEAIRKRTLYEIRHTHQPIDIQEGMMHPAKIEMQALSNRLAELLKPFDAERKGQPLTSDLLLENGLISPEQHQSLQAHENDSEWVDSSVIESSTDPFDTWLKGQCCRYEVDYSEGDHEFAEDDIERNYEQLRELEAEQSSEKDEWENLWGKSIDLQISMRGKSPRLLRPGSISREAMDEYLLRPNLWSIPTAYRGIIYNILRRRLLEIVRERVRRLAGPYMEACKKMHIGKWERDHEFIKKAKILAMTTTGLNKYRPLINSIQPRIVMVEEAAEVTEAPLAAACFESLQHLILVGDHQQLKGHTSTHQLSGDPFYLDVSLFERLIKNGFPYAVLREQRRMVPEIRELLHPIYGQLTDHVSVHGHERVPGMGNVRSFFFNHKFPESGDSFSSKINGFEASMIVEFVLYLLWNGVSSDQITILTFYNGQKKLISRDLKTHKYLMDQPVKVVTVDSYQGEENDIVILSLVRSNNTGTIGFLSVDNRVCVALSRAKKGLYIVGNADCIKYSSPLWSSVIDIMYHRNNGPSRLGENHRRLHSCHAVTSWGADMSAPLCVTDLIIPGLSAKAHVCISAPAVALAAPKPVENLIATNADDTTTRSPNAKSPSPKPQIPKSSNAENLPQTHREEYSMLPGEELEQRKQRENDARTNWNKFAGGGARQLDKFLHTLARSKDLNSIEVQQARANVDESLIPESFRADKSPQGTNKSVAKEMCLIDLDSE</sequence>
<dbReference type="InterPro" id="IPR041679">
    <property type="entry name" value="DNA2/NAM7-like_C"/>
</dbReference>
<feature type="coiled-coil region" evidence="2">
    <location>
        <begin position="505"/>
        <end position="536"/>
    </location>
</feature>
<evidence type="ECO:0008006" key="9">
    <source>
        <dbReference type="Google" id="ProtNLM"/>
    </source>
</evidence>
<evidence type="ECO:0000259" key="4">
    <source>
        <dbReference type="Pfam" id="PF13086"/>
    </source>
</evidence>
<dbReference type="GO" id="GO:0031380">
    <property type="term" value="C:nuclear RNA-directed RNA polymerase complex"/>
    <property type="evidence" value="ECO:0007669"/>
    <property type="project" value="TreeGrafter"/>
</dbReference>
<dbReference type="PANTHER" id="PTHR10887:SF341">
    <property type="entry name" value="NFX1-TYPE ZINC FINGER-CONTAINING PROTEIN 1"/>
    <property type="match status" value="1"/>
</dbReference>
<dbReference type="InterPro" id="IPR047187">
    <property type="entry name" value="SF1_C_Upf1"/>
</dbReference>
<feature type="compositionally biased region" description="Polar residues" evidence="3">
    <location>
        <begin position="977"/>
        <end position="989"/>
    </location>
</feature>
<keyword evidence="2" id="KW-0175">Coiled coil</keyword>
<dbReference type="Pfam" id="PF13087">
    <property type="entry name" value="AAA_12"/>
    <property type="match status" value="1"/>
</dbReference>
<dbReference type="PANTHER" id="PTHR10887">
    <property type="entry name" value="DNA2/NAM7 HELICASE FAMILY"/>
    <property type="match status" value="1"/>
</dbReference>
<dbReference type="SUPFAM" id="SSF52540">
    <property type="entry name" value="P-loop containing nucleoside triphosphate hydrolases"/>
    <property type="match status" value="1"/>
</dbReference>
<feature type="region of interest" description="Disordered" evidence="3">
    <location>
        <begin position="977"/>
        <end position="1009"/>
    </location>
</feature>
<dbReference type="EMBL" id="JAPQKS010000006">
    <property type="protein sequence ID" value="KAJ5223631.1"/>
    <property type="molecule type" value="Genomic_DNA"/>
</dbReference>
<feature type="domain" description="ZNFX1" evidence="6">
    <location>
        <begin position="113"/>
        <end position="221"/>
    </location>
</feature>
<feature type="domain" description="DNA2/NAM7 helicase helicase" evidence="4">
    <location>
        <begin position="616"/>
        <end position="689"/>
    </location>
</feature>
<feature type="domain" description="DNA2/NAM7 helicase helicase" evidence="4">
    <location>
        <begin position="307"/>
        <end position="470"/>
    </location>
</feature>
<dbReference type="InterPro" id="IPR027417">
    <property type="entry name" value="P-loop_NTPase"/>
</dbReference>
<reference evidence="7" key="2">
    <citation type="journal article" date="2023" name="IMA Fungus">
        <title>Comparative genomic study of the Penicillium genus elucidates a diverse pangenome and 15 lateral gene transfer events.</title>
        <authorList>
            <person name="Petersen C."/>
            <person name="Sorensen T."/>
            <person name="Nielsen M.R."/>
            <person name="Sondergaard T.E."/>
            <person name="Sorensen J.L."/>
            <person name="Fitzpatrick D.A."/>
            <person name="Frisvad J.C."/>
            <person name="Nielsen K.L."/>
        </authorList>
    </citation>
    <scope>NUCLEOTIDE SEQUENCE</scope>
    <source>
        <strain evidence="7">IBT 19713</strain>
    </source>
</reference>
<gene>
    <name evidence="7" type="ORF">N7468_008173</name>
</gene>
<feature type="compositionally biased region" description="Polar residues" evidence="3">
    <location>
        <begin position="1"/>
        <end position="26"/>
    </location>
</feature>
<evidence type="ECO:0000259" key="5">
    <source>
        <dbReference type="Pfam" id="PF13087"/>
    </source>
</evidence>
<dbReference type="FunFam" id="3.40.50.300:FF:001366">
    <property type="entry name" value="ATP binding protein, putative"/>
    <property type="match status" value="1"/>
</dbReference>
<keyword evidence="8" id="KW-1185">Reference proteome</keyword>
<dbReference type="Pfam" id="PF13086">
    <property type="entry name" value="AAA_11"/>
    <property type="match status" value="2"/>
</dbReference>
<evidence type="ECO:0000256" key="3">
    <source>
        <dbReference type="SAM" id="MobiDB-lite"/>
    </source>
</evidence>
<comment type="caution">
    <text evidence="7">The sequence shown here is derived from an EMBL/GenBank/DDBJ whole genome shotgun (WGS) entry which is preliminary data.</text>
</comment>
<dbReference type="InterPro" id="IPR045055">
    <property type="entry name" value="DNA2/NAM7-like"/>
</dbReference>
<proteinExistence type="predicted"/>
<feature type="region of interest" description="Disordered" evidence="3">
    <location>
        <begin position="1"/>
        <end position="40"/>
    </location>
</feature>
<keyword evidence="1" id="KW-0547">Nucleotide-binding</keyword>
<organism evidence="7 8">
    <name type="scientific">Penicillium chermesinum</name>
    <dbReference type="NCBI Taxonomy" id="63820"/>
    <lineage>
        <taxon>Eukaryota</taxon>
        <taxon>Fungi</taxon>
        <taxon>Dikarya</taxon>
        <taxon>Ascomycota</taxon>
        <taxon>Pezizomycotina</taxon>
        <taxon>Eurotiomycetes</taxon>
        <taxon>Eurotiomycetidae</taxon>
        <taxon>Eurotiales</taxon>
        <taxon>Aspergillaceae</taxon>
        <taxon>Penicillium</taxon>
    </lineage>
</organism>
<keyword evidence="1" id="KW-0067">ATP-binding</keyword>
<dbReference type="Gene3D" id="3.40.50.300">
    <property type="entry name" value="P-loop containing nucleotide triphosphate hydrolases"/>
    <property type="match status" value="3"/>
</dbReference>
<evidence type="ECO:0000259" key="6">
    <source>
        <dbReference type="Pfam" id="PF25396"/>
    </source>
</evidence>
<accession>A0A9W9NPJ8</accession>
<keyword evidence="1" id="KW-0378">Hydrolase</keyword>